<reference evidence="2 3" key="1">
    <citation type="journal article" date="2013" name="BMC Genomics">
        <title>High quality de novo sequencing and assembly of the Saccharomyces arboricolus genome.</title>
        <authorList>
            <person name="Liti G."/>
            <person name="Nguyen Ba A.N."/>
            <person name="Blythe M."/>
            <person name="Mueller C.A."/>
            <person name="Bergstroem A."/>
            <person name="Cubillos F.A."/>
            <person name="Dafhnis-Calas F."/>
            <person name="Khoshraftar S."/>
            <person name="Malla S."/>
            <person name="Mehta N."/>
            <person name="Siow C.C."/>
            <person name="Warringer J."/>
            <person name="Moses A.M."/>
            <person name="Louis E.J."/>
            <person name="Nieduszynski C.A."/>
        </authorList>
    </citation>
    <scope>NUCLEOTIDE SEQUENCE [LARGE SCALE GENOMIC DNA]</scope>
    <source>
        <strain evidence="3">H-6 / AS 2.3317 / CBS 10644</strain>
    </source>
</reference>
<evidence type="ECO:0000313" key="2">
    <source>
        <dbReference type="EMBL" id="EJS44395.1"/>
    </source>
</evidence>
<dbReference type="PANTHER" id="PTHR34693">
    <property type="entry name" value="PROTEIN PAR32"/>
    <property type="match status" value="1"/>
</dbReference>
<feature type="region of interest" description="Disordered" evidence="1">
    <location>
        <begin position="116"/>
        <end position="155"/>
    </location>
</feature>
<dbReference type="InterPro" id="IPR022024">
    <property type="entry name" value="DUF3602"/>
</dbReference>
<feature type="compositionally biased region" description="Polar residues" evidence="1">
    <location>
        <begin position="125"/>
        <end position="136"/>
    </location>
</feature>
<gene>
    <name evidence="2" type="ORF">SU7_0464</name>
</gene>
<feature type="region of interest" description="Disordered" evidence="1">
    <location>
        <begin position="229"/>
        <end position="308"/>
    </location>
</feature>
<protein>
    <submittedName>
        <fullName evidence="2">YDL173W</fullName>
    </submittedName>
</protein>
<feature type="region of interest" description="Disordered" evidence="1">
    <location>
        <begin position="173"/>
        <end position="206"/>
    </location>
</feature>
<feature type="compositionally biased region" description="Low complexity" evidence="1">
    <location>
        <begin position="36"/>
        <end position="60"/>
    </location>
</feature>
<dbReference type="AlphaFoldDB" id="J8PQF1"/>
<name>J8PQF1_SACAR</name>
<comment type="caution">
    <text evidence="2">The sequence shown here is derived from an EMBL/GenBank/DDBJ whole genome shotgun (WGS) entry which is preliminary data.</text>
</comment>
<dbReference type="PANTHER" id="PTHR34693:SF1">
    <property type="entry name" value="PROTEIN PAR32"/>
    <property type="match status" value="1"/>
</dbReference>
<dbReference type="Proteomes" id="UP000006968">
    <property type="component" value="Chromosome IV"/>
</dbReference>
<feature type="compositionally biased region" description="Gly residues" evidence="1">
    <location>
        <begin position="189"/>
        <end position="199"/>
    </location>
</feature>
<feature type="compositionally biased region" description="Basic residues" evidence="1">
    <location>
        <begin position="231"/>
        <end position="242"/>
    </location>
</feature>
<dbReference type="Pfam" id="PF12223">
    <property type="entry name" value="DUF3602"/>
    <property type="match status" value="1"/>
</dbReference>
<evidence type="ECO:0000256" key="1">
    <source>
        <dbReference type="SAM" id="MobiDB-lite"/>
    </source>
</evidence>
<feature type="compositionally biased region" description="Polar residues" evidence="1">
    <location>
        <begin position="299"/>
        <end position="308"/>
    </location>
</feature>
<dbReference type="OrthoDB" id="3063476at2759"/>
<dbReference type="InterPro" id="IPR053203">
    <property type="entry name" value="Cisplatin_resist-associated"/>
</dbReference>
<sequence>MATFNHNNEMENHTRIQEYKVSTGRGGAGNIHKSISKPSPLLLPLKSNSKPAANNNNGGNSQEKVPRFAIGRGGAGNIFHDPHLTRSAQQLDSNDHINYNDVINDIDDYISPITSDLVEEGEPNPVTNTRSRISATRSHHSLHATTSSPNNKAPIVVGRGGAGNIFFNKKKVPASNLGGEDQDEIRNGSGNGNGNGNGEGEGRDEDTINVNEDNLFVVTSNGNALAAIKSASKKPKNKHKGKSVPEKFAIGRGGAGNIILPKSSRNGIPHSSEDDSEDDGDIKNDNSKEKKKKKKKSGFFNSLKTMFN</sequence>
<dbReference type="HOGENOM" id="CLU_082191_0_0_1"/>
<accession>J8PQF1</accession>
<keyword evidence="3" id="KW-1185">Reference proteome</keyword>
<organism evidence="2 3">
    <name type="scientific">Saccharomyces arboricola (strain H-6 / AS 2.3317 / CBS 10644)</name>
    <name type="common">Yeast</name>
    <dbReference type="NCBI Taxonomy" id="1160507"/>
    <lineage>
        <taxon>Eukaryota</taxon>
        <taxon>Fungi</taxon>
        <taxon>Dikarya</taxon>
        <taxon>Ascomycota</taxon>
        <taxon>Saccharomycotina</taxon>
        <taxon>Saccharomycetes</taxon>
        <taxon>Saccharomycetales</taxon>
        <taxon>Saccharomycetaceae</taxon>
        <taxon>Saccharomyces</taxon>
    </lineage>
</organism>
<feature type="region of interest" description="Disordered" evidence="1">
    <location>
        <begin position="23"/>
        <end position="63"/>
    </location>
</feature>
<proteinExistence type="predicted"/>
<evidence type="ECO:0000313" key="3">
    <source>
        <dbReference type="Proteomes" id="UP000006968"/>
    </source>
</evidence>
<dbReference type="EMBL" id="ALIE01000035">
    <property type="protein sequence ID" value="EJS44395.1"/>
    <property type="molecule type" value="Genomic_DNA"/>
</dbReference>